<accession>A0A2D4K3T4</accession>
<dbReference type="EMBL" id="IACL01035306">
    <property type="protein sequence ID" value="LAB03390.1"/>
    <property type="molecule type" value="Transcribed_RNA"/>
</dbReference>
<proteinExistence type="predicted"/>
<name>A0A2D4K3T4_9SAUR</name>
<protein>
    <submittedName>
        <fullName evidence="1">Uncharacterized protein</fullName>
    </submittedName>
</protein>
<dbReference type="AlphaFoldDB" id="A0A2D4K3T4"/>
<evidence type="ECO:0000313" key="1">
    <source>
        <dbReference type="EMBL" id="LAB03390.1"/>
    </source>
</evidence>
<sequence length="111" mass="12830">MPHFGTIIGHFIVKKNIYINNNINPKGSGYYGLYPNAGQKNDRKVHFQQNKASHLKFLKFYLQQYAMLLFKKGFVQSPSWWLELGVGRGMKMRGKKKLKGSGFCYDPCHLS</sequence>
<organism evidence="1">
    <name type="scientific">Micrurus paraensis</name>
    <dbReference type="NCBI Taxonomy" id="1970185"/>
    <lineage>
        <taxon>Eukaryota</taxon>
        <taxon>Metazoa</taxon>
        <taxon>Chordata</taxon>
        <taxon>Craniata</taxon>
        <taxon>Vertebrata</taxon>
        <taxon>Euteleostomi</taxon>
        <taxon>Lepidosauria</taxon>
        <taxon>Squamata</taxon>
        <taxon>Bifurcata</taxon>
        <taxon>Unidentata</taxon>
        <taxon>Episquamata</taxon>
        <taxon>Toxicofera</taxon>
        <taxon>Serpentes</taxon>
        <taxon>Colubroidea</taxon>
        <taxon>Elapidae</taxon>
        <taxon>Elapinae</taxon>
        <taxon>Micrurus</taxon>
    </lineage>
</organism>
<reference evidence="1" key="2">
    <citation type="submission" date="2017-11" db="EMBL/GenBank/DDBJ databases">
        <title>Coralsnake Venomics: Analyses of Venom Gland Transcriptomes and Proteomes of Six Brazilian Taxa.</title>
        <authorList>
            <person name="Aird S.D."/>
            <person name="Jorge da Silva N."/>
            <person name="Qiu L."/>
            <person name="Villar-Briones A."/>
            <person name="Aparecida-Saddi V."/>
            <person name="Campos-Telles M.P."/>
            <person name="Grau M."/>
            <person name="Mikheyev A.S."/>
        </authorList>
    </citation>
    <scope>NUCLEOTIDE SEQUENCE</scope>
    <source>
        <tissue evidence="1">Venom_gland</tissue>
    </source>
</reference>
<reference evidence="1" key="1">
    <citation type="submission" date="2017-07" db="EMBL/GenBank/DDBJ databases">
        <authorList>
            <person name="Mikheyev A."/>
            <person name="Grau M."/>
        </authorList>
    </citation>
    <scope>NUCLEOTIDE SEQUENCE</scope>
    <source>
        <tissue evidence="1">Venom_gland</tissue>
    </source>
</reference>